<keyword evidence="2" id="KW-1185">Reference proteome</keyword>
<evidence type="ECO:0000313" key="1">
    <source>
        <dbReference type="EMBL" id="CRK92591.1"/>
    </source>
</evidence>
<dbReference type="Proteomes" id="UP000183832">
    <property type="component" value="Unassembled WGS sequence"/>
</dbReference>
<sequence>MVESQTFISNWAPKEKQAASGEQRVKVKTKVEGRFVDDLELDENFAMQLNKQLSMCYLSKAKEKKNQSIAETLFSLVMFQ</sequence>
<protein>
    <submittedName>
        <fullName evidence="1">CLUMA_CG006160, isoform A</fullName>
    </submittedName>
</protein>
<gene>
    <name evidence="1" type="ORF">CLUMA_CG006160</name>
</gene>
<dbReference type="AlphaFoldDB" id="A0A1J1HWW6"/>
<accession>A0A1J1HWW6</accession>
<organism evidence="1 2">
    <name type="scientific">Clunio marinus</name>
    <dbReference type="NCBI Taxonomy" id="568069"/>
    <lineage>
        <taxon>Eukaryota</taxon>
        <taxon>Metazoa</taxon>
        <taxon>Ecdysozoa</taxon>
        <taxon>Arthropoda</taxon>
        <taxon>Hexapoda</taxon>
        <taxon>Insecta</taxon>
        <taxon>Pterygota</taxon>
        <taxon>Neoptera</taxon>
        <taxon>Endopterygota</taxon>
        <taxon>Diptera</taxon>
        <taxon>Nematocera</taxon>
        <taxon>Chironomoidea</taxon>
        <taxon>Chironomidae</taxon>
        <taxon>Clunio</taxon>
    </lineage>
</organism>
<reference evidence="1 2" key="1">
    <citation type="submission" date="2015-04" db="EMBL/GenBank/DDBJ databases">
        <authorList>
            <person name="Syromyatnikov M.Y."/>
            <person name="Popov V.N."/>
        </authorList>
    </citation>
    <scope>NUCLEOTIDE SEQUENCE [LARGE SCALE GENOMIC DNA]</scope>
</reference>
<name>A0A1J1HWW6_9DIPT</name>
<evidence type="ECO:0000313" key="2">
    <source>
        <dbReference type="Proteomes" id="UP000183832"/>
    </source>
</evidence>
<proteinExistence type="predicted"/>
<dbReference type="EMBL" id="CVRI01000032">
    <property type="protein sequence ID" value="CRK92591.1"/>
    <property type="molecule type" value="Genomic_DNA"/>
</dbReference>